<protein>
    <submittedName>
        <fullName evidence="2">Uncharacterized protein</fullName>
    </submittedName>
</protein>
<evidence type="ECO:0000313" key="3">
    <source>
        <dbReference type="Proteomes" id="UP000299102"/>
    </source>
</evidence>
<name>A0A4C1YT66_EUMVA</name>
<sequence>MDIWGKDLCPAIFWERLAEQRVGRTASVTIKLDKCGPRPPRPAPPSPPIADDAGRNQSLRSLNSTR</sequence>
<reference evidence="2 3" key="1">
    <citation type="journal article" date="2019" name="Commun. Biol.">
        <title>The bagworm genome reveals a unique fibroin gene that provides high tensile strength.</title>
        <authorList>
            <person name="Kono N."/>
            <person name="Nakamura H."/>
            <person name="Ohtoshi R."/>
            <person name="Tomita M."/>
            <person name="Numata K."/>
            <person name="Arakawa K."/>
        </authorList>
    </citation>
    <scope>NUCLEOTIDE SEQUENCE [LARGE SCALE GENOMIC DNA]</scope>
</reference>
<feature type="compositionally biased region" description="Pro residues" evidence="1">
    <location>
        <begin position="37"/>
        <end position="48"/>
    </location>
</feature>
<accession>A0A4C1YT66</accession>
<organism evidence="2 3">
    <name type="scientific">Eumeta variegata</name>
    <name type="common">Bagworm moth</name>
    <name type="synonym">Eumeta japonica</name>
    <dbReference type="NCBI Taxonomy" id="151549"/>
    <lineage>
        <taxon>Eukaryota</taxon>
        <taxon>Metazoa</taxon>
        <taxon>Ecdysozoa</taxon>
        <taxon>Arthropoda</taxon>
        <taxon>Hexapoda</taxon>
        <taxon>Insecta</taxon>
        <taxon>Pterygota</taxon>
        <taxon>Neoptera</taxon>
        <taxon>Endopterygota</taxon>
        <taxon>Lepidoptera</taxon>
        <taxon>Glossata</taxon>
        <taxon>Ditrysia</taxon>
        <taxon>Tineoidea</taxon>
        <taxon>Psychidae</taxon>
        <taxon>Oiketicinae</taxon>
        <taxon>Eumeta</taxon>
    </lineage>
</organism>
<feature type="compositionally biased region" description="Polar residues" evidence="1">
    <location>
        <begin position="55"/>
        <end position="66"/>
    </location>
</feature>
<dbReference type="EMBL" id="BGZK01001424">
    <property type="protein sequence ID" value="GBP79671.1"/>
    <property type="molecule type" value="Genomic_DNA"/>
</dbReference>
<proteinExistence type="predicted"/>
<evidence type="ECO:0000256" key="1">
    <source>
        <dbReference type="SAM" id="MobiDB-lite"/>
    </source>
</evidence>
<comment type="caution">
    <text evidence="2">The sequence shown here is derived from an EMBL/GenBank/DDBJ whole genome shotgun (WGS) entry which is preliminary data.</text>
</comment>
<gene>
    <name evidence="2" type="ORF">EVAR_61192_1</name>
</gene>
<dbReference type="AlphaFoldDB" id="A0A4C1YT66"/>
<dbReference type="Proteomes" id="UP000299102">
    <property type="component" value="Unassembled WGS sequence"/>
</dbReference>
<evidence type="ECO:0000313" key="2">
    <source>
        <dbReference type="EMBL" id="GBP79671.1"/>
    </source>
</evidence>
<feature type="region of interest" description="Disordered" evidence="1">
    <location>
        <begin position="30"/>
        <end position="66"/>
    </location>
</feature>
<keyword evidence="3" id="KW-1185">Reference proteome</keyword>